<keyword evidence="5" id="KW-0653">Protein transport</keyword>
<name>A0A9N9RYJ1_9DIPT</name>
<dbReference type="GO" id="GO:0015031">
    <property type="term" value="P:protein transport"/>
    <property type="evidence" value="ECO:0007669"/>
    <property type="project" value="UniProtKB-KW"/>
</dbReference>
<dbReference type="PANTHER" id="PTHR21311">
    <property type="entry name" value="CONSERVED OLIGOMERIC GOLGI COMPLEX COMPONENT 8"/>
    <property type="match status" value="1"/>
</dbReference>
<evidence type="ECO:0000313" key="9">
    <source>
        <dbReference type="EMBL" id="CAG9806214.1"/>
    </source>
</evidence>
<keyword evidence="10" id="KW-1185">Reference proteome</keyword>
<organism evidence="9 10">
    <name type="scientific">Chironomus riparius</name>
    <dbReference type="NCBI Taxonomy" id="315576"/>
    <lineage>
        <taxon>Eukaryota</taxon>
        <taxon>Metazoa</taxon>
        <taxon>Ecdysozoa</taxon>
        <taxon>Arthropoda</taxon>
        <taxon>Hexapoda</taxon>
        <taxon>Insecta</taxon>
        <taxon>Pterygota</taxon>
        <taxon>Neoptera</taxon>
        <taxon>Endopterygota</taxon>
        <taxon>Diptera</taxon>
        <taxon>Nematocera</taxon>
        <taxon>Chironomoidea</taxon>
        <taxon>Chironomidae</taxon>
        <taxon>Chironominae</taxon>
        <taxon>Chironomus</taxon>
    </lineage>
</organism>
<protein>
    <recommendedName>
        <fullName evidence="3">Conserved oligomeric Golgi complex subunit 8</fullName>
    </recommendedName>
    <alternativeName>
        <fullName evidence="8">Component of oligomeric Golgi complex 8</fullName>
    </alternativeName>
</protein>
<dbReference type="EMBL" id="OU895878">
    <property type="protein sequence ID" value="CAG9806214.1"/>
    <property type="molecule type" value="Genomic_DNA"/>
</dbReference>
<dbReference type="GO" id="GO:0017119">
    <property type="term" value="C:Golgi transport complex"/>
    <property type="evidence" value="ECO:0007669"/>
    <property type="project" value="InterPro"/>
</dbReference>
<evidence type="ECO:0000256" key="6">
    <source>
        <dbReference type="ARBA" id="ARBA00023034"/>
    </source>
</evidence>
<keyword evidence="6" id="KW-0333">Golgi apparatus</keyword>
<evidence type="ECO:0000256" key="7">
    <source>
        <dbReference type="ARBA" id="ARBA00023136"/>
    </source>
</evidence>
<reference evidence="9" key="1">
    <citation type="submission" date="2022-01" db="EMBL/GenBank/DDBJ databases">
        <authorList>
            <person name="King R."/>
        </authorList>
    </citation>
    <scope>NUCLEOTIDE SEQUENCE</scope>
</reference>
<keyword evidence="7" id="KW-0472">Membrane</keyword>
<evidence type="ECO:0000256" key="8">
    <source>
        <dbReference type="ARBA" id="ARBA00031347"/>
    </source>
</evidence>
<sequence>MEAEDKILKLINFESSTSERNEAINYLQKLRGYKVENLRKDTVNIKDDLNNLDIQSQDIAYSNYQSFIKTAESSRQVLKGWNETTKNVENLIEKVPDFNKNSDSFVETAYDLNTSRRLNALTMKKHIELLEILELPQLMELSIREEKYADALELASYVEKLSSKFDNVPIVNNIVKTIESSWNVMLTQLLSELKTDLTLPKCLQIVGFLKRMQAFSTLELKLKFLQIRDSWFKEIIAAIPRNDPYQHLIKTIELTRVNLFNIITQYKALFDDESDTRDTDTMIHLMFTSWIHEKVEDFLKTLETDLISSNNNLMDIGSILGQCMYFGISFSRIGVDLRAQCAPIFIKTISRYLNTSVIKATKQFESDMETFTLINKDIVPFKRHFKTNVESKDLQDEKDYAPPESLLDFEPLALYCNALINIFNELRSCAPIAVLQSFVQSLENSLESISKSILSFYRSEQQAFGMKEKENFLKMCTCFSFELVPYIQSCIHLVFPPKNHIAGSLESISTLKAEKVLETIDHLLPDKISSTKI</sequence>
<dbReference type="GO" id="GO:0000139">
    <property type="term" value="C:Golgi membrane"/>
    <property type="evidence" value="ECO:0007669"/>
    <property type="project" value="UniProtKB-SubCell"/>
</dbReference>
<evidence type="ECO:0000256" key="2">
    <source>
        <dbReference type="ARBA" id="ARBA00006419"/>
    </source>
</evidence>
<proteinExistence type="inferred from homology"/>
<dbReference type="Pfam" id="PF04124">
    <property type="entry name" value="Dor1"/>
    <property type="match status" value="1"/>
</dbReference>
<evidence type="ECO:0000313" key="10">
    <source>
        <dbReference type="Proteomes" id="UP001153620"/>
    </source>
</evidence>
<dbReference type="InterPro" id="IPR007255">
    <property type="entry name" value="COG8"/>
</dbReference>
<accession>A0A9N9RYJ1</accession>
<comment type="subcellular location">
    <subcellularLocation>
        <location evidence="1">Golgi apparatus membrane</location>
        <topology evidence="1">Peripheral membrane protein</topology>
    </subcellularLocation>
</comment>
<evidence type="ECO:0000256" key="5">
    <source>
        <dbReference type="ARBA" id="ARBA00022927"/>
    </source>
</evidence>
<comment type="similarity">
    <text evidence="2">Belongs to the COG8 family.</text>
</comment>
<reference evidence="9" key="2">
    <citation type="submission" date="2022-10" db="EMBL/GenBank/DDBJ databases">
        <authorList>
            <consortium name="ENA_rothamsted_submissions"/>
            <consortium name="culmorum"/>
            <person name="King R."/>
        </authorList>
    </citation>
    <scope>NUCLEOTIDE SEQUENCE</scope>
</reference>
<keyword evidence="4" id="KW-0813">Transport</keyword>
<dbReference type="Proteomes" id="UP001153620">
    <property type="component" value="Chromosome 2"/>
</dbReference>
<gene>
    <name evidence="9" type="ORF">CHIRRI_LOCUS9075</name>
</gene>
<dbReference type="OrthoDB" id="1661054at2759"/>
<dbReference type="SUPFAM" id="SSF74788">
    <property type="entry name" value="Cullin repeat-like"/>
    <property type="match status" value="1"/>
</dbReference>
<dbReference type="GO" id="GO:0006891">
    <property type="term" value="P:intra-Golgi vesicle-mediated transport"/>
    <property type="evidence" value="ECO:0007669"/>
    <property type="project" value="TreeGrafter"/>
</dbReference>
<dbReference type="AlphaFoldDB" id="A0A9N9RYJ1"/>
<evidence type="ECO:0000256" key="4">
    <source>
        <dbReference type="ARBA" id="ARBA00022448"/>
    </source>
</evidence>
<dbReference type="PANTHER" id="PTHR21311:SF0">
    <property type="entry name" value="CONSERVED OLIGOMERIC GOLGI COMPLEX SUBUNIT 8"/>
    <property type="match status" value="1"/>
</dbReference>
<dbReference type="InterPro" id="IPR016159">
    <property type="entry name" value="Cullin_repeat-like_dom_sf"/>
</dbReference>
<evidence type="ECO:0000256" key="3">
    <source>
        <dbReference type="ARBA" id="ARBA00020983"/>
    </source>
</evidence>
<evidence type="ECO:0000256" key="1">
    <source>
        <dbReference type="ARBA" id="ARBA00004395"/>
    </source>
</evidence>